<comment type="caution">
    <text evidence="1">The sequence shown here is derived from an EMBL/GenBank/DDBJ whole genome shotgun (WGS) entry which is preliminary data.</text>
</comment>
<dbReference type="Proteomes" id="UP001642409">
    <property type="component" value="Unassembled WGS sequence"/>
</dbReference>
<dbReference type="AlphaFoldDB" id="A0AA86PTU2"/>
<dbReference type="EMBL" id="CAXDID020000287">
    <property type="protein sequence ID" value="CAL6070785.1"/>
    <property type="molecule type" value="Genomic_DNA"/>
</dbReference>
<accession>A0AA86PTU2</accession>
<evidence type="ECO:0000313" key="3">
    <source>
        <dbReference type="Proteomes" id="UP001642409"/>
    </source>
</evidence>
<proteinExistence type="predicted"/>
<organism evidence="1">
    <name type="scientific">Hexamita inflata</name>
    <dbReference type="NCBI Taxonomy" id="28002"/>
    <lineage>
        <taxon>Eukaryota</taxon>
        <taxon>Metamonada</taxon>
        <taxon>Diplomonadida</taxon>
        <taxon>Hexamitidae</taxon>
        <taxon>Hexamitinae</taxon>
        <taxon>Hexamita</taxon>
    </lineage>
</organism>
<name>A0AA86PTU2_9EUKA</name>
<evidence type="ECO:0000313" key="1">
    <source>
        <dbReference type="EMBL" id="CAI9946200.1"/>
    </source>
</evidence>
<reference evidence="1" key="1">
    <citation type="submission" date="2023-06" db="EMBL/GenBank/DDBJ databases">
        <authorList>
            <person name="Kurt Z."/>
        </authorList>
    </citation>
    <scope>NUCLEOTIDE SEQUENCE</scope>
</reference>
<evidence type="ECO:0000313" key="2">
    <source>
        <dbReference type="EMBL" id="CAL6070785.1"/>
    </source>
</evidence>
<reference evidence="2 3" key="2">
    <citation type="submission" date="2024-07" db="EMBL/GenBank/DDBJ databases">
        <authorList>
            <person name="Akdeniz Z."/>
        </authorList>
    </citation>
    <scope>NUCLEOTIDE SEQUENCE [LARGE SCALE GENOMIC DNA]</scope>
</reference>
<gene>
    <name evidence="1" type="ORF">HINF_LOCUS33845</name>
    <name evidence="2" type="ORF">HINF_LOCUS54802</name>
</gene>
<protein>
    <submittedName>
        <fullName evidence="2">Hypothetical_protein</fullName>
    </submittedName>
</protein>
<keyword evidence="3" id="KW-1185">Reference proteome</keyword>
<dbReference type="EMBL" id="CATOUU010000759">
    <property type="protein sequence ID" value="CAI9946200.1"/>
    <property type="molecule type" value="Genomic_DNA"/>
</dbReference>
<sequence>MQSLLSKTPILQESDLTMCRLAFNYSDSDDSLYDIQIQLGSILDKASRQRISLSTFPLIFEPNKLAQLKVDFNDSLTAEKFLRLNKIATEKFTLLGKLQRTIKIGDTLNAKIVNSQKISIEEELFCSNITQDYRFVVRRVQESPLVGEKEVIQTVKTFSHQIEQEQFTIEFVLQKFEKEMDHFVFIRPNNQIRDQEPQKIQQMILGLGKIVQMLIM</sequence>